<dbReference type="GO" id="GO:0048704">
    <property type="term" value="P:embryonic skeletal system morphogenesis"/>
    <property type="evidence" value="ECO:0007669"/>
    <property type="project" value="TreeGrafter"/>
</dbReference>
<dbReference type="PANTHER" id="PTHR45664">
    <property type="entry name" value="PROTEIN ZERKNUELLT 1-RELATED"/>
    <property type="match status" value="1"/>
</dbReference>
<dbReference type="OMA" id="CADTEGH"/>
<keyword evidence="15" id="KW-1185">Reference proteome</keyword>
<evidence type="ECO:0000256" key="10">
    <source>
        <dbReference type="PROSITE-ProRule" id="PRU00108"/>
    </source>
</evidence>
<evidence type="ECO:0000256" key="3">
    <source>
        <dbReference type="ARBA" id="ARBA00009107"/>
    </source>
</evidence>
<dbReference type="InterPro" id="IPR009057">
    <property type="entry name" value="Homeodomain-like_sf"/>
</dbReference>
<evidence type="ECO:0000256" key="2">
    <source>
        <dbReference type="ARBA" id="ARBA00004123"/>
    </source>
</evidence>
<dbReference type="Pfam" id="PF00046">
    <property type="entry name" value="Homeodomain"/>
    <property type="match status" value="1"/>
</dbReference>
<dbReference type="GeneTree" id="ENSGT00940000168241"/>
<dbReference type="GO" id="GO:0009952">
    <property type="term" value="P:anterior/posterior pattern specification"/>
    <property type="evidence" value="ECO:0007669"/>
    <property type="project" value="TreeGrafter"/>
</dbReference>
<keyword evidence="8" id="KW-0804">Transcription</keyword>
<evidence type="ECO:0000256" key="7">
    <source>
        <dbReference type="ARBA" id="ARBA00023155"/>
    </source>
</evidence>
<accession>A0A3Q2E3R0</accession>
<comment type="function">
    <text evidence="1">Sequence-specific transcription factor which is part of a developmental regulatory system that provides cells with specific positional identities on the anterior-posterior axis.</text>
</comment>
<dbReference type="PROSITE" id="PS00027">
    <property type="entry name" value="HOMEOBOX_1"/>
    <property type="match status" value="1"/>
</dbReference>
<proteinExistence type="inferred from homology"/>
<dbReference type="InterPro" id="IPR001356">
    <property type="entry name" value="HD"/>
</dbReference>
<dbReference type="PRINTS" id="PR00024">
    <property type="entry name" value="HOMEOBOX"/>
</dbReference>
<keyword evidence="6 10" id="KW-0238">DNA-binding</keyword>
<reference evidence="14" key="2">
    <citation type="submission" date="2025-09" db="UniProtKB">
        <authorList>
            <consortium name="Ensembl"/>
        </authorList>
    </citation>
    <scope>IDENTIFICATION</scope>
</reference>
<feature type="DNA-binding region" description="Homeobox" evidence="10">
    <location>
        <begin position="36"/>
        <end position="95"/>
    </location>
</feature>
<dbReference type="GO" id="GO:0000978">
    <property type="term" value="F:RNA polymerase II cis-regulatory region sequence-specific DNA binding"/>
    <property type="evidence" value="ECO:0007669"/>
    <property type="project" value="TreeGrafter"/>
</dbReference>
<keyword evidence="4" id="KW-0217">Developmental protein</keyword>
<comment type="similarity">
    <text evidence="3">Belongs to the Antp homeobox family.</text>
</comment>
<dbReference type="SMART" id="SM00389">
    <property type="entry name" value="HOX"/>
    <property type="match status" value="1"/>
</dbReference>
<organism evidence="14 15">
    <name type="scientific">Cyprinodon variegatus</name>
    <name type="common">Sheepshead minnow</name>
    <dbReference type="NCBI Taxonomy" id="28743"/>
    <lineage>
        <taxon>Eukaryota</taxon>
        <taxon>Metazoa</taxon>
        <taxon>Chordata</taxon>
        <taxon>Craniata</taxon>
        <taxon>Vertebrata</taxon>
        <taxon>Euteleostomi</taxon>
        <taxon>Actinopterygii</taxon>
        <taxon>Neopterygii</taxon>
        <taxon>Teleostei</taxon>
        <taxon>Neoteleostei</taxon>
        <taxon>Acanthomorphata</taxon>
        <taxon>Ovalentaria</taxon>
        <taxon>Atherinomorphae</taxon>
        <taxon>Cyprinodontiformes</taxon>
        <taxon>Cyprinodontidae</taxon>
        <taxon>Cyprinodon</taxon>
    </lineage>
</organism>
<sequence>SCLFLFRPTTHSSATRPGSLSSAKGGVAAGPVSRGPRRERTSFTNSQLLELEKEFHFNPYLRRHRRQEMAAGLQLTDRQVKIWFQNRRMKLKKEHKYGRARGSSQDPLCSKQMRLPTAIRTPFSPSLQVTSMDPAMFSLFDTAHPSCLNYMLPSVLNTHSISCADTEGHQQVSILNRL</sequence>
<feature type="compositionally biased region" description="Polar residues" evidence="12">
    <location>
        <begin position="9"/>
        <end position="22"/>
    </location>
</feature>
<feature type="region of interest" description="Disordered" evidence="12">
    <location>
        <begin position="7"/>
        <end position="42"/>
    </location>
</feature>
<feature type="domain" description="Homeobox" evidence="13">
    <location>
        <begin position="34"/>
        <end position="94"/>
    </location>
</feature>
<evidence type="ECO:0000313" key="15">
    <source>
        <dbReference type="Proteomes" id="UP000265020"/>
    </source>
</evidence>
<dbReference type="GO" id="GO:0005634">
    <property type="term" value="C:nucleus"/>
    <property type="evidence" value="ECO:0007669"/>
    <property type="project" value="UniProtKB-SubCell"/>
</dbReference>
<dbReference type="Proteomes" id="UP000265020">
    <property type="component" value="Unassembled WGS sequence"/>
</dbReference>
<evidence type="ECO:0000256" key="6">
    <source>
        <dbReference type="ARBA" id="ARBA00023125"/>
    </source>
</evidence>
<dbReference type="AlphaFoldDB" id="A0A3Q2E3R0"/>
<dbReference type="PROSITE" id="PS50071">
    <property type="entry name" value="HOMEOBOX_2"/>
    <property type="match status" value="1"/>
</dbReference>
<dbReference type="CDD" id="cd00086">
    <property type="entry name" value="homeodomain"/>
    <property type="match status" value="1"/>
</dbReference>
<evidence type="ECO:0000256" key="4">
    <source>
        <dbReference type="ARBA" id="ARBA00022473"/>
    </source>
</evidence>
<evidence type="ECO:0000259" key="13">
    <source>
        <dbReference type="PROSITE" id="PS50071"/>
    </source>
</evidence>
<dbReference type="PANTHER" id="PTHR45664:SF11">
    <property type="entry name" value="HOMEOBOX PROTEIN HOX-B3"/>
    <property type="match status" value="1"/>
</dbReference>
<evidence type="ECO:0000256" key="9">
    <source>
        <dbReference type="ARBA" id="ARBA00023242"/>
    </source>
</evidence>
<evidence type="ECO:0000256" key="1">
    <source>
        <dbReference type="ARBA" id="ARBA00003263"/>
    </source>
</evidence>
<evidence type="ECO:0000313" key="14">
    <source>
        <dbReference type="Ensembl" id="ENSCVAP00000026846.1"/>
    </source>
</evidence>
<reference evidence="14" key="1">
    <citation type="submission" date="2025-08" db="UniProtKB">
        <authorList>
            <consortium name="Ensembl"/>
        </authorList>
    </citation>
    <scope>IDENTIFICATION</scope>
</reference>
<evidence type="ECO:0000256" key="8">
    <source>
        <dbReference type="ARBA" id="ARBA00023163"/>
    </source>
</evidence>
<dbReference type="SUPFAM" id="SSF46689">
    <property type="entry name" value="Homeodomain-like"/>
    <property type="match status" value="1"/>
</dbReference>
<dbReference type="InterPro" id="IPR017970">
    <property type="entry name" value="Homeobox_CS"/>
</dbReference>
<evidence type="ECO:0000256" key="5">
    <source>
        <dbReference type="ARBA" id="ARBA00023015"/>
    </source>
</evidence>
<name>A0A3Q2E3R0_CYPVA</name>
<evidence type="ECO:0000256" key="12">
    <source>
        <dbReference type="SAM" id="MobiDB-lite"/>
    </source>
</evidence>
<keyword evidence="9 10" id="KW-0539">Nucleus</keyword>
<dbReference type="GO" id="GO:0000981">
    <property type="term" value="F:DNA-binding transcription factor activity, RNA polymerase II-specific"/>
    <property type="evidence" value="ECO:0007669"/>
    <property type="project" value="InterPro"/>
</dbReference>
<keyword evidence="5" id="KW-0805">Transcription regulation</keyword>
<dbReference type="Ensembl" id="ENSCVAT00000029594.1">
    <property type="protein sequence ID" value="ENSCVAP00000026846.1"/>
    <property type="gene ID" value="ENSCVAG00000012701.1"/>
</dbReference>
<evidence type="ECO:0000256" key="11">
    <source>
        <dbReference type="RuleBase" id="RU000682"/>
    </source>
</evidence>
<dbReference type="Gene3D" id="1.10.10.60">
    <property type="entry name" value="Homeodomain-like"/>
    <property type="match status" value="1"/>
</dbReference>
<protein>
    <recommendedName>
        <fullName evidence="13">Homeobox domain-containing protein</fullName>
    </recommendedName>
</protein>
<keyword evidence="7 10" id="KW-0371">Homeobox</keyword>
<comment type="subcellular location">
    <subcellularLocation>
        <location evidence="2 10 11">Nucleus</location>
    </subcellularLocation>
</comment>
<dbReference type="InterPro" id="IPR020479">
    <property type="entry name" value="HD_metazoa"/>
</dbReference>